<feature type="signal peptide" evidence="1">
    <location>
        <begin position="1"/>
        <end position="20"/>
    </location>
</feature>
<dbReference type="EMBL" id="CDOD01000015">
    <property type="protein sequence ID" value="CEN34600.1"/>
    <property type="molecule type" value="Genomic_DNA"/>
</dbReference>
<dbReference type="GO" id="GO:0003824">
    <property type="term" value="F:catalytic activity"/>
    <property type="evidence" value="ECO:0007669"/>
    <property type="project" value="InterPro"/>
</dbReference>
<proteinExistence type="predicted"/>
<organism evidence="3 4">
    <name type="scientific">Capnocytophaga cynodegmi</name>
    <dbReference type="NCBI Taxonomy" id="28189"/>
    <lineage>
        <taxon>Bacteria</taxon>
        <taxon>Pseudomonadati</taxon>
        <taxon>Bacteroidota</taxon>
        <taxon>Flavobacteriia</taxon>
        <taxon>Flavobacteriales</taxon>
        <taxon>Flavobacteriaceae</taxon>
        <taxon>Capnocytophaga</taxon>
    </lineage>
</organism>
<dbReference type="SUPFAM" id="SSF56219">
    <property type="entry name" value="DNase I-like"/>
    <property type="match status" value="1"/>
</dbReference>
<evidence type="ECO:0000259" key="2">
    <source>
        <dbReference type="Pfam" id="PF03372"/>
    </source>
</evidence>
<sequence>MKKSLAILLLFFIPFVQSSAQSKKEFEITVLQWNVWQEGTIISGGYDAIVAEIARLQPDFVTLSEVRNYNQSNFTERLTKSLKKKGLTYYSFYSDDSGLISKHPIKDSVVVFPVNKDHGSIHKLVAEINGCEFAIYTGHLDYLDCAYYNVRGYDGYTWKETSPPTSVNELLRLNDLSWRDDQIRVFLNEARHDIEAERYVIFGGDFNEPSHLDWTEATAQLYDHRGMIVPWTISKLLEQAGYKDGYRELYPNPLTHPGFTYPCYNADTDIKKLTWAPKADERERIDLIYYKGKGIKVLEAKLFGTDSSVCRSKPIKDNFQDTIIKPLGIYPSDHKGVWMKFRISPPKKSKR</sequence>
<gene>
    <name evidence="3" type="ORF">CCYN2B_220005</name>
</gene>
<keyword evidence="1" id="KW-0732">Signal</keyword>
<evidence type="ECO:0000256" key="1">
    <source>
        <dbReference type="SAM" id="SignalP"/>
    </source>
</evidence>
<feature type="chain" id="PRO_5002115680" description="Endonuclease/exonuclease/phosphatase domain-containing protein" evidence="1">
    <location>
        <begin position="21"/>
        <end position="351"/>
    </location>
</feature>
<dbReference type="PANTHER" id="PTHR41349:SF1">
    <property type="entry name" value="PROTEIN CBG08683"/>
    <property type="match status" value="1"/>
</dbReference>
<protein>
    <recommendedName>
        <fullName evidence="2">Endonuclease/exonuclease/phosphatase domain-containing protein</fullName>
    </recommendedName>
</protein>
<accession>A0A0B7H5E3</accession>
<dbReference type="PANTHER" id="PTHR41349">
    <property type="match status" value="1"/>
</dbReference>
<evidence type="ECO:0000313" key="3">
    <source>
        <dbReference type="EMBL" id="CEN34600.1"/>
    </source>
</evidence>
<dbReference type="Gene3D" id="3.60.10.10">
    <property type="entry name" value="Endonuclease/exonuclease/phosphatase"/>
    <property type="match status" value="1"/>
</dbReference>
<dbReference type="Proteomes" id="UP000038055">
    <property type="component" value="Unassembled WGS sequence"/>
</dbReference>
<reference evidence="4" key="1">
    <citation type="submission" date="2015-01" db="EMBL/GenBank/DDBJ databases">
        <authorList>
            <person name="MANFREDI Pablo"/>
        </authorList>
    </citation>
    <scope>NUCLEOTIDE SEQUENCE [LARGE SCALE GENOMIC DNA]</scope>
    <source>
        <strain evidence="4">Ccyn2B</strain>
    </source>
</reference>
<keyword evidence="4" id="KW-1185">Reference proteome</keyword>
<name>A0A0B7H5E3_9FLAO</name>
<evidence type="ECO:0000313" key="4">
    <source>
        <dbReference type="Proteomes" id="UP000038055"/>
    </source>
</evidence>
<feature type="domain" description="Endonuclease/exonuclease/phosphatase" evidence="2">
    <location>
        <begin position="31"/>
        <end position="334"/>
    </location>
</feature>
<dbReference type="InterPro" id="IPR005135">
    <property type="entry name" value="Endo/exonuclease/phosphatase"/>
</dbReference>
<dbReference type="InterPro" id="IPR036691">
    <property type="entry name" value="Endo/exonu/phosph_ase_sf"/>
</dbReference>
<dbReference type="Pfam" id="PF03372">
    <property type="entry name" value="Exo_endo_phos"/>
    <property type="match status" value="1"/>
</dbReference>
<dbReference type="AlphaFoldDB" id="A0A0B7H5E3"/>
<dbReference type="RefSeq" id="WP_041991555.1">
    <property type="nucleotide sequence ID" value="NZ_CDOD01000015.1"/>
</dbReference>